<keyword evidence="2" id="KW-1185">Reference proteome</keyword>
<proteinExistence type="predicted"/>
<name>A0ACB9PN24_BAUVA</name>
<dbReference type="EMBL" id="CM039429">
    <property type="protein sequence ID" value="KAI4349912.1"/>
    <property type="molecule type" value="Genomic_DNA"/>
</dbReference>
<dbReference type="Proteomes" id="UP000828941">
    <property type="component" value="Chromosome 4"/>
</dbReference>
<reference evidence="1 2" key="1">
    <citation type="journal article" date="2022" name="DNA Res.">
        <title>Chromosomal-level genome assembly of the orchid tree Bauhinia variegata (Leguminosae; Cercidoideae) supports the allotetraploid origin hypothesis of Bauhinia.</title>
        <authorList>
            <person name="Zhong Y."/>
            <person name="Chen Y."/>
            <person name="Zheng D."/>
            <person name="Pang J."/>
            <person name="Liu Y."/>
            <person name="Luo S."/>
            <person name="Meng S."/>
            <person name="Qian L."/>
            <person name="Wei D."/>
            <person name="Dai S."/>
            <person name="Zhou R."/>
        </authorList>
    </citation>
    <scope>NUCLEOTIDE SEQUENCE [LARGE SCALE GENOMIC DNA]</scope>
    <source>
        <strain evidence="1">BV-YZ2020</strain>
    </source>
</reference>
<protein>
    <submittedName>
        <fullName evidence="1">Uncharacterized protein</fullName>
    </submittedName>
</protein>
<accession>A0ACB9PN24</accession>
<gene>
    <name evidence="1" type="ORF">L6164_010454</name>
</gene>
<evidence type="ECO:0000313" key="1">
    <source>
        <dbReference type="EMBL" id="KAI4349912.1"/>
    </source>
</evidence>
<comment type="caution">
    <text evidence="1">The sequence shown here is derived from an EMBL/GenBank/DDBJ whole genome shotgun (WGS) entry which is preliminary data.</text>
</comment>
<sequence length="894" mass="99138">MRMEVEKRRSKGSFLNLFDWNGKSRKKLFSDTPNTPADPRQGKENEENMPKSQFNRIKVDENGASPRDTESCDFNCALSIDSDEGCGIKAPGLVARLMGLDSLPASTVAELSFTTLYGSNSLRPCHSHEDTLVSATVSHPANYINMPNKMEKPSWDAMESRAQKVQNRPIKRFQTEMLPPKSAKPIPVTHNKLLSPIKSPGVIPPKNAARIMEAAAKIIEGSPRAYMKNKVLSSSAQYASLPKLVNPSTSNPLKDKNSDRSNNVYNCTPALKGSRDSAKRSSHQSGSKGKTVSLATQAKANVDSRDSSTSNGNRGYRKQKEQEESKSSQRPIIQQVMQRRTHTNRNSNVPGQDTHNRNSLINKGKSASKDSDSNKPSTRTKSFESSIGSSKMKNEGTVNTNIGPKRSNRRAVDSRSEFSLSKTKNSSQKKRCTGRDVLNEARVTDNAVNNYEGKSIKCNITADSMNTVAFNMNKSKEVISFTFTSPLRRSMPELQSSAQVMGIENSIDMDTLGQNVKLHPKKLSLSPPGLHMVDGDALSTLLERKLQELASRINSSQCTLATEESSAGFTSLEDEVHTKVGTESSEQDRSFHPDLLGDKLDSMHDCDCSSGVSLLFNMNQLERSEALEEHGCSNYSEIGNEHGSQHYRAVTNFQSPLANESYLDSEDSAYGSTVNSSVQEEEVSNFSPTNESVSLEGELNSSQRSPSTLSEKMTLKQSSGKSNLTDFKRSGNLELEYVKDVVNNAELMAEDFVLGQTNKIVMQNLFDALESRGKVTENHGEEFSKLERKVLFDCVCECLELRCTQTFVGSCKAWPRWATSIQRKDWLAEDLYREMVGFKSTKEVTEDELVHKDMSSGYGRWVDFDIEAFEEGLEVEWDILSCLISELVSDVLLA</sequence>
<organism evidence="1 2">
    <name type="scientific">Bauhinia variegata</name>
    <name type="common">Purple orchid tree</name>
    <name type="synonym">Phanera variegata</name>
    <dbReference type="NCBI Taxonomy" id="167791"/>
    <lineage>
        <taxon>Eukaryota</taxon>
        <taxon>Viridiplantae</taxon>
        <taxon>Streptophyta</taxon>
        <taxon>Embryophyta</taxon>
        <taxon>Tracheophyta</taxon>
        <taxon>Spermatophyta</taxon>
        <taxon>Magnoliopsida</taxon>
        <taxon>eudicotyledons</taxon>
        <taxon>Gunneridae</taxon>
        <taxon>Pentapetalae</taxon>
        <taxon>rosids</taxon>
        <taxon>fabids</taxon>
        <taxon>Fabales</taxon>
        <taxon>Fabaceae</taxon>
        <taxon>Cercidoideae</taxon>
        <taxon>Cercideae</taxon>
        <taxon>Bauhiniinae</taxon>
        <taxon>Bauhinia</taxon>
    </lineage>
</organism>
<evidence type="ECO:0000313" key="2">
    <source>
        <dbReference type="Proteomes" id="UP000828941"/>
    </source>
</evidence>